<dbReference type="HOGENOM" id="CLU_2230527_0_0_2"/>
<evidence type="ECO:0000313" key="3">
    <source>
        <dbReference type="Proteomes" id="UP000006681"/>
    </source>
</evidence>
<dbReference type="Proteomes" id="UP000006681">
    <property type="component" value="Chromosome"/>
</dbReference>
<evidence type="ECO:0000313" key="2">
    <source>
        <dbReference type="EMBL" id="ADN49569.1"/>
    </source>
</evidence>
<name>E1QSQ2_VULDI</name>
<dbReference type="eggNOG" id="arCOG13771">
    <property type="taxonomic scope" value="Archaea"/>
</dbReference>
<proteinExistence type="predicted"/>
<gene>
    <name evidence="2" type="ordered locus">Vdis_0156</name>
</gene>
<evidence type="ECO:0000259" key="1">
    <source>
        <dbReference type="Pfam" id="PF01402"/>
    </source>
</evidence>
<reference evidence="3" key="2">
    <citation type="journal article" date="2010" name="Stand. Genomic Sci.">
        <title>Complete genome sequence of Vulcanisaeta distributa type strain (IC-017T).</title>
        <authorList>
            <person name="Mavromatis K."/>
            <person name="Sikorski J."/>
            <person name="Pabst E."/>
            <person name="Teshima H."/>
            <person name="Lapidus A."/>
            <person name="Lucas S."/>
            <person name="Nolan M."/>
            <person name="Glavina Del Rio T."/>
            <person name="Cheng J."/>
            <person name="Bruce D."/>
            <person name="Goodwin L."/>
            <person name="Pitluck S."/>
            <person name="Liolios K."/>
            <person name="Ivanova N."/>
            <person name="Mikhailova N."/>
            <person name="Pati A."/>
            <person name="Chen A."/>
            <person name="Palaniappan K."/>
            <person name="Land M."/>
            <person name="Hauser L."/>
            <person name="Chang Y."/>
            <person name="Jeffries C."/>
            <person name="Rohde M."/>
            <person name="Spring S."/>
            <person name="Goker M."/>
            <person name="Wirth R."/>
            <person name="Woyke T."/>
            <person name="Bristow J."/>
            <person name="Eisen J."/>
            <person name="Markowitz V."/>
            <person name="Hugenholtz P."/>
            <person name="Klenk H."/>
            <person name="Kyrpides N."/>
        </authorList>
    </citation>
    <scope>NUCLEOTIDE SEQUENCE [LARGE SCALE GENOMIC DNA]</scope>
    <source>
        <strain evidence="3">DSM 14429 / JCM 11212 / NBRC 100878 / IC-017</strain>
    </source>
</reference>
<dbReference type="GeneID" id="9751073"/>
<dbReference type="OrthoDB" id="29011at2157"/>
<accession>E1QSQ2</accession>
<keyword evidence="3" id="KW-1185">Reference proteome</keyword>
<dbReference type="AlphaFoldDB" id="E1QSQ2"/>
<feature type="domain" description="Ribbon-helix-helix protein CopG" evidence="1">
    <location>
        <begin position="5"/>
        <end position="40"/>
    </location>
</feature>
<dbReference type="SUPFAM" id="SSF47598">
    <property type="entry name" value="Ribbon-helix-helix"/>
    <property type="match status" value="1"/>
</dbReference>
<organism evidence="2 3">
    <name type="scientific">Vulcanisaeta distributa (strain DSM 14429 / JCM 11212 / NBRC 100878 / IC-017)</name>
    <dbReference type="NCBI Taxonomy" id="572478"/>
    <lineage>
        <taxon>Archaea</taxon>
        <taxon>Thermoproteota</taxon>
        <taxon>Thermoprotei</taxon>
        <taxon>Thermoproteales</taxon>
        <taxon>Thermoproteaceae</taxon>
        <taxon>Vulcanisaeta</taxon>
    </lineage>
</organism>
<reference evidence="2 3" key="1">
    <citation type="journal article" date="2010" name="Stand. Genomic Sci.">
        <title>Complete genome sequence of Vulcanisaeta distributa type strain (IC-017).</title>
        <authorList>
            <person name="Mavromatis K."/>
            <person name="Sikorski J."/>
            <person name="Pabst E."/>
            <person name="Teshima H."/>
            <person name="Lapidus A."/>
            <person name="Lucas S."/>
            <person name="Nolan M."/>
            <person name="Glavina Del Rio T."/>
            <person name="Cheng J.F."/>
            <person name="Bruce D."/>
            <person name="Goodwin L."/>
            <person name="Pitluck S."/>
            <person name="Liolios K."/>
            <person name="Ivanova N."/>
            <person name="Mikhailova N."/>
            <person name="Pati A."/>
            <person name="Chen A."/>
            <person name="Palaniappan K."/>
            <person name="Land M."/>
            <person name="Hauser L."/>
            <person name="Chang Y.J."/>
            <person name="Jeffries C.D."/>
            <person name="Rohde M."/>
            <person name="Spring S."/>
            <person name="Goker M."/>
            <person name="Wirth R."/>
            <person name="Woyke T."/>
            <person name="Bristow J."/>
            <person name="Eisen J.A."/>
            <person name="Markowitz V."/>
            <person name="Hugenholtz P."/>
            <person name="Klenk H.P."/>
            <person name="Kyrpides N.C."/>
        </authorList>
    </citation>
    <scope>NUCLEOTIDE SEQUENCE [LARGE SCALE GENOMIC DNA]</scope>
    <source>
        <strain evidence="3">DSM 14429 / JCM 11212 / NBRC 100878 / IC-017</strain>
    </source>
</reference>
<dbReference type="InterPro" id="IPR010985">
    <property type="entry name" value="Ribbon_hlx_hlx"/>
</dbReference>
<dbReference type="Pfam" id="PF01402">
    <property type="entry name" value="RHH_1"/>
    <property type="match status" value="1"/>
</dbReference>
<dbReference type="KEGG" id="vdi:Vdis_0156"/>
<dbReference type="InterPro" id="IPR002145">
    <property type="entry name" value="CopG"/>
</dbReference>
<protein>
    <recommendedName>
        <fullName evidence="1">Ribbon-helix-helix protein CopG domain-containing protein</fullName>
    </recommendedName>
</protein>
<dbReference type="RefSeq" id="WP_013335294.1">
    <property type="nucleotide sequence ID" value="NC_014537.1"/>
</dbReference>
<sequence>MRFRSVRVREDVYEVLARLSEINGTSINELIRQLLTAYLAINEIKEMLRQCLGRLSIGTGLNAVSTEPIKDSIREVNEPLIEFEGNPWVRIIRARVVNGEGREGH</sequence>
<dbReference type="GO" id="GO:0006355">
    <property type="term" value="P:regulation of DNA-templated transcription"/>
    <property type="evidence" value="ECO:0007669"/>
    <property type="project" value="InterPro"/>
</dbReference>
<dbReference type="EMBL" id="CP002100">
    <property type="protein sequence ID" value="ADN49569.1"/>
    <property type="molecule type" value="Genomic_DNA"/>
</dbReference>